<feature type="transmembrane region" description="Helical" evidence="6">
    <location>
        <begin position="87"/>
        <end position="109"/>
    </location>
</feature>
<organism evidence="7">
    <name type="scientific">Staphylothermus marinus</name>
    <dbReference type="NCBI Taxonomy" id="2280"/>
    <lineage>
        <taxon>Archaea</taxon>
        <taxon>Thermoproteota</taxon>
        <taxon>Thermoprotei</taxon>
        <taxon>Desulfurococcales</taxon>
        <taxon>Desulfurococcaceae</taxon>
        <taxon>Staphylothermus</taxon>
    </lineage>
</organism>
<keyword evidence="5 6" id="KW-0472">Membrane</keyword>
<feature type="transmembrane region" description="Helical" evidence="6">
    <location>
        <begin position="60"/>
        <end position="81"/>
    </location>
</feature>
<dbReference type="AlphaFoldDB" id="A0A7C4D745"/>
<dbReference type="GO" id="GO:0005886">
    <property type="term" value="C:plasma membrane"/>
    <property type="evidence" value="ECO:0007669"/>
    <property type="project" value="UniProtKB-SubCell"/>
</dbReference>
<feature type="transmembrane region" description="Helical" evidence="6">
    <location>
        <begin position="215"/>
        <end position="239"/>
    </location>
</feature>
<keyword evidence="3 6" id="KW-0812">Transmembrane</keyword>
<keyword evidence="4 6" id="KW-1133">Transmembrane helix</keyword>
<name>A0A7C4D745_STAMA</name>
<dbReference type="PANTHER" id="PTHR43370">
    <property type="entry name" value="SUGAR ABC TRANSPORTER INTEGRAL MEMBRANE PROTEIN-RELATED"/>
    <property type="match status" value="1"/>
</dbReference>
<gene>
    <name evidence="7" type="ORF">ENU14_03095</name>
</gene>
<feature type="transmembrane region" description="Helical" evidence="6">
    <location>
        <begin position="259"/>
        <end position="275"/>
    </location>
</feature>
<feature type="transmembrane region" description="Helical" evidence="6">
    <location>
        <begin position="33"/>
        <end position="53"/>
    </location>
</feature>
<dbReference type="InterPro" id="IPR001851">
    <property type="entry name" value="ABC_transp_permease"/>
</dbReference>
<evidence type="ECO:0000256" key="4">
    <source>
        <dbReference type="ARBA" id="ARBA00022989"/>
    </source>
</evidence>
<feature type="transmembrane region" description="Helical" evidence="6">
    <location>
        <begin position="130"/>
        <end position="151"/>
    </location>
</feature>
<comment type="caution">
    <text evidence="7">The sequence shown here is derived from an EMBL/GenBank/DDBJ whole genome shotgun (WGS) entry which is preliminary data.</text>
</comment>
<evidence type="ECO:0000256" key="6">
    <source>
        <dbReference type="SAM" id="Phobius"/>
    </source>
</evidence>
<feature type="transmembrane region" description="Helical" evidence="6">
    <location>
        <begin position="7"/>
        <end position="27"/>
    </location>
</feature>
<evidence type="ECO:0000256" key="3">
    <source>
        <dbReference type="ARBA" id="ARBA00022692"/>
    </source>
</evidence>
<dbReference type="GO" id="GO:0022857">
    <property type="term" value="F:transmembrane transporter activity"/>
    <property type="evidence" value="ECO:0007669"/>
    <property type="project" value="InterPro"/>
</dbReference>
<dbReference type="Pfam" id="PF02653">
    <property type="entry name" value="BPD_transp_2"/>
    <property type="match status" value="1"/>
</dbReference>
<sequence>MIDILSIILNTCPLFIAYQIASIGHSVVEKSGVLNLAIDGLFVLAISVSFMQAVYSGNDILSSILLSIVVTLLIGLFIVFISTKLPVSQGAIGLSIMFICYGLAGILGVPARSHQGSTGLKIGFNIQQNIVYSTIALVLTILLTILIHVIIEKTKLGIAIRACGENPLHAEALGVNVLRIRLIAGAIGYGLIGLSAGLFELLYSRLWREGHGMGHGWIVLAISLSSGRNPLLCLATTFLFSTLYEYRFSLLVFGIPREFIETLPYIVAILSMIIYKTTPLGEKLKPPQYLGKPYFKEERTI</sequence>
<evidence type="ECO:0000313" key="7">
    <source>
        <dbReference type="EMBL" id="HGM58561.1"/>
    </source>
</evidence>
<feature type="transmembrane region" description="Helical" evidence="6">
    <location>
        <begin position="182"/>
        <end position="203"/>
    </location>
</feature>
<evidence type="ECO:0000256" key="2">
    <source>
        <dbReference type="ARBA" id="ARBA00022475"/>
    </source>
</evidence>
<accession>A0A7C4D745</accession>
<comment type="subcellular location">
    <subcellularLocation>
        <location evidence="1">Cell membrane</location>
        <topology evidence="1">Multi-pass membrane protein</topology>
    </subcellularLocation>
</comment>
<evidence type="ECO:0000256" key="1">
    <source>
        <dbReference type="ARBA" id="ARBA00004651"/>
    </source>
</evidence>
<keyword evidence="2" id="KW-1003">Cell membrane</keyword>
<dbReference type="EMBL" id="DTBJ01000021">
    <property type="protein sequence ID" value="HGM58561.1"/>
    <property type="molecule type" value="Genomic_DNA"/>
</dbReference>
<evidence type="ECO:0000256" key="5">
    <source>
        <dbReference type="ARBA" id="ARBA00023136"/>
    </source>
</evidence>
<reference evidence="7" key="1">
    <citation type="journal article" date="2020" name="mSystems">
        <title>Genome- and Community-Level Interaction Insights into Carbon Utilization and Element Cycling Functions of Hydrothermarchaeota in Hydrothermal Sediment.</title>
        <authorList>
            <person name="Zhou Z."/>
            <person name="Liu Y."/>
            <person name="Xu W."/>
            <person name="Pan J."/>
            <person name="Luo Z.H."/>
            <person name="Li M."/>
        </authorList>
    </citation>
    <scope>NUCLEOTIDE SEQUENCE [LARGE SCALE GENOMIC DNA]</scope>
    <source>
        <strain evidence="7">SpSt-642</strain>
    </source>
</reference>
<dbReference type="PANTHER" id="PTHR43370:SF2">
    <property type="entry name" value="ABC TRANSPORTER PERMEASE PROTEIN"/>
    <property type="match status" value="1"/>
</dbReference>
<protein>
    <submittedName>
        <fullName evidence="7">ABC transporter permease</fullName>
    </submittedName>
</protein>
<proteinExistence type="predicted"/>
<dbReference type="CDD" id="cd06580">
    <property type="entry name" value="TM_PBP1_transp_TpRbsC_like"/>
    <property type="match status" value="1"/>
</dbReference>